<proteinExistence type="predicted"/>
<reference evidence="2" key="1">
    <citation type="submission" date="2011-05" db="EMBL/GenBank/DDBJ databases">
        <title>Complete sequence of Desulfotomaculum kuznetsovii DSM 6115.</title>
        <authorList>
            <person name="Lucas S."/>
            <person name="Han J."/>
            <person name="Lapidus A."/>
            <person name="Cheng J.-F."/>
            <person name="Goodwin L."/>
            <person name="Pitluck S."/>
            <person name="Peters L."/>
            <person name="Mikhailova N."/>
            <person name="Lu M."/>
            <person name="Saunders E."/>
            <person name="Han C."/>
            <person name="Tapia R."/>
            <person name="Land M."/>
            <person name="Hauser L."/>
            <person name="Kyrpides N."/>
            <person name="Ivanova N."/>
            <person name="Pagani I."/>
            <person name="Nazina T."/>
            <person name="Ivanova A."/>
            <person name="Parshina S."/>
            <person name="Kuever J."/>
            <person name="Muyzer G."/>
            <person name="Plugge C."/>
            <person name="Stams A."/>
            <person name="Woyke T."/>
        </authorList>
    </citation>
    <scope>NUCLEOTIDE SEQUENCE [LARGE SCALE GENOMIC DNA]</scope>
    <source>
        <strain evidence="2">DSM 6115 / VKM B-1805 / 17</strain>
    </source>
</reference>
<dbReference type="KEGG" id="dku:Desku_0301"/>
<dbReference type="AlphaFoldDB" id="A0AAU8PKU7"/>
<name>A0AAU8PKU7_DESK7</name>
<keyword evidence="2" id="KW-1185">Reference proteome</keyword>
<gene>
    <name evidence="1" type="ordered locus">Desku_0301</name>
</gene>
<evidence type="ECO:0000313" key="2">
    <source>
        <dbReference type="Proteomes" id="UP000009229"/>
    </source>
</evidence>
<dbReference type="EMBL" id="CP002770">
    <property type="protein sequence ID" value="AEG13932.1"/>
    <property type="molecule type" value="Genomic_DNA"/>
</dbReference>
<organism evidence="1 2">
    <name type="scientific">Desulfofundulus kuznetsovii (strain DSM 6115 / VKM B-1805 / 17)</name>
    <name type="common">Desulfotomaculum kuznetsovii</name>
    <dbReference type="NCBI Taxonomy" id="760568"/>
    <lineage>
        <taxon>Bacteria</taxon>
        <taxon>Bacillati</taxon>
        <taxon>Bacillota</taxon>
        <taxon>Clostridia</taxon>
        <taxon>Eubacteriales</taxon>
        <taxon>Peptococcaceae</taxon>
        <taxon>Desulfofundulus</taxon>
    </lineage>
</organism>
<dbReference type="Proteomes" id="UP000009229">
    <property type="component" value="Chromosome"/>
</dbReference>
<accession>A0AAU8PKU7</accession>
<sequence length="62" mass="7630">MIQQLWDDYVKKPPEAIPGGFYAKLNWPLLFARCTSFRQQKNDQIFFLKRRLQKQLMMLYYL</sequence>
<evidence type="ECO:0000313" key="1">
    <source>
        <dbReference type="EMBL" id="AEG13932.1"/>
    </source>
</evidence>
<protein>
    <submittedName>
        <fullName evidence="1">Uncharacterized protein</fullName>
    </submittedName>
</protein>